<dbReference type="AlphaFoldDB" id="A0A285CJ13"/>
<proteinExistence type="predicted"/>
<evidence type="ECO:0000313" key="2">
    <source>
        <dbReference type="Proteomes" id="UP000219467"/>
    </source>
</evidence>
<sequence>MVQVPACSGVPLWRFLSGAAFIARLAVSVTWLGGQPEVAAGATVVIRFPPVDPV</sequence>
<evidence type="ECO:0000313" key="1">
    <source>
        <dbReference type="EMBL" id="SNX67509.1"/>
    </source>
</evidence>
<name>A0A285CJ13_9RHOB</name>
<dbReference type="RefSeq" id="WP_176504454.1">
    <property type="nucleotide sequence ID" value="NZ_OAOQ01000001.1"/>
</dbReference>
<keyword evidence="2" id="KW-1185">Reference proteome</keyword>
<dbReference type="EMBL" id="OAOQ01000001">
    <property type="protein sequence ID" value="SNX67509.1"/>
    <property type="molecule type" value="Genomic_DNA"/>
</dbReference>
<dbReference type="Proteomes" id="UP000219467">
    <property type="component" value="Unassembled WGS sequence"/>
</dbReference>
<reference evidence="2" key="1">
    <citation type="submission" date="2017-08" db="EMBL/GenBank/DDBJ databases">
        <authorList>
            <person name="Varghese N."/>
            <person name="Submissions S."/>
        </authorList>
    </citation>
    <scope>NUCLEOTIDE SEQUENCE [LARGE SCALE GENOMIC DNA]</scope>
    <source>
        <strain evidence="2">JA234</strain>
    </source>
</reference>
<gene>
    <name evidence="1" type="ORF">SAMN05878503_101144</name>
</gene>
<protein>
    <submittedName>
        <fullName evidence="1">Uncharacterized protein</fullName>
    </submittedName>
</protein>
<organism evidence="1 2">
    <name type="scientific">Cereibacter ovatus</name>
    <dbReference type="NCBI Taxonomy" id="439529"/>
    <lineage>
        <taxon>Bacteria</taxon>
        <taxon>Pseudomonadati</taxon>
        <taxon>Pseudomonadota</taxon>
        <taxon>Alphaproteobacteria</taxon>
        <taxon>Rhodobacterales</taxon>
        <taxon>Paracoccaceae</taxon>
        <taxon>Cereibacter</taxon>
    </lineage>
</organism>
<accession>A0A285CJ13</accession>